<keyword evidence="2" id="KW-0378">Hydrolase</keyword>
<dbReference type="Gene3D" id="4.10.80.30">
    <property type="entry name" value="DNA polymerase, domain 6"/>
    <property type="match status" value="1"/>
</dbReference>
<dbReference type="EMBL" id="JQBS01000007">
    <property type="protein sequence ID" value="KRN57149.1"/>
    <property type="molecule type" value="Genomic_DNA"/>
</dbReference>
<name>A0A0R2I787_CARDV</name>
<accession>A0A0R2I787</accession>
<protein>
    <recommendedName>
        <fullName evidence="4">SPOR domain-containing protein</fullName>
    </recommendedName>
</protein>
<dbReference type="GeneID" id="89590145"/>
<dbReference type="PRINTS" id="PR01002">
    <property type="entry name" value="FLGFLGJ"/>
</dbReference>
<dbReference type="GO" id="GO:0042834">
    <property type="term" value="F:peptidoglycan binding"/>
    <property type="evidence" value="ECO:0007669"/>
    <property type="project" value="InterPro"/>
</dbReference>
<dbReference type="InterPro" id="IPR051056">
    <property type="entry name" value="Glycosyl_Hydrolase_73"/>
</dbReference>
<evidence type="ECO:0000313" key="5">
    <source>
        <dbReference type="EMBL" id="KRN57149.1"/>
    </source>
</evidence>
<evidence type="ECO:0000259" key="4">
    <source>
        <dbReference type="PROSITE" id="PS51724"/>
    </source>
</evidence>
<reference evidence="5 6" key="1">
    <citation type="journal article" date="2015" name="Genome Announc.">
        <title>Expanding the biotechnology potential of lactobacilli through comparative genomics of 213 strains and associated genera.</title>
        <authorList>
            <person name="Sun Z."/>
            <person name="Harris H.M."/>
            <person name="McCann A."/>
            <person name="Guo C."/>
            <person name="Argimon S."/>
            <person name="Zhang W."/>
            <person name="Yang X."/>
            <person name="Jeffery I.B."/>
            <person name="Cooney J.C."/>
            <person name="Kagawa T.F."/>
            <person name="Liu W."/>
            <person name="Song Y."/>
            <person name="Salvetti E."/>
            <person name="Wrobel A."/>
            <person name="Rasinkangas P."/>
            <person name="Parkhill J."/>
            <person name="Rea M.C."/>
            <person name="O'Sullivan O."/>
            <person name="Ritari J."/>
            <person name="Douillard F.P."/>
            <person name="Paul Ross R."/>
            <person name="Yang R."/>
            <person name="Briner A.E."/>
            <person name="Felis G.E."/>
            <person name="de Vos W.M."/>
            <person name="Barrangou R."/>
            <person name="Klaenhammer T.R."/>
            <person name="Caufield P.W."/>
            <person name="Cui Y."/>
            <person name="Zhang H."/>
            <person name="O'Toole P.W."/>
        </authorList>
    </citation>
    <scope>NUCLEOTIDE SEQUENCE [LARGE SCALE GENOMIC DNA]</scope>
    <source>
        <strain evidence="5 6">DSM 20623</strain>
    </source>
</reference>
<dbReference type="InterPro" id="IPR007730">
    <property type="entry name" value="SPOR-like_dom"/>
</dbReference>
<dbReference type="PROSITE" id="PS51724">
    <property type="entry name" value="SPOR"/>
    <property type="match status" value="1"/>
</dbReference>
<organism evidence="5 6">
    <name type="scientific">Carnobacterium divergens DSM 20623</name>
    <dbReference type="NCBI Taxonomy" id="1449336"/>
    <lineage>
        <taxon>Bacteria</taxon>
        <taxon>Bacillati</taxon>
        <taxon>Bacillota</taxon>
        <taxon>Bacilli</taxon>
        <taxon>Lactobacillales</taxon>
        <taxon>Carnobacteriaceae</taxon>
        <taxon>Carnobacterium</taxon>
    </lineage>
</organism>
<comment type="similarity">
    <text evidence="1">Belongs to the glycosyl hydrolase 73 family.</text>
</comment>
<evidence type="ECO:0000256" key="1">
    <source>
        <dbReference type="ARBA" id="ARBA00010266"/>
    </source>
</evidence>
<keyword evidence="6" id="KW-1185">Reference proteome</keyword>
<dbReference type="PATRIC" id="fig|1449336.4.peg.128"/>
<dbReference type="InterPro" id="IPR002901">
    <property type="entry name" value="MGlyc_endo_b_GlcNAc-like_dom"/>
</dbReference>
<dbReference type="GO" id="GO:0004040">
    <property type="term" value="F:amidase activity"/>
    <property type="evidence" value="ECO:0007669"/>
    <property type="project" value="InterPro"/>
</dbReference>
<dbReference type="Gene3D" id="1.10.530.10">
    <property type="match status" value="1"/>
</dbReference>
<feature type="region of interest" description="Disordered" evidence="3">
    <location>
        <begin position="24"/>
        <end position="79"/>
    </location>
</feature>
<dbReference type="eggNOG" id="COG1705">
    <property type="taxonomic scope" value="Bacteria"/>
</dbReference>
<dbReference type="Proteomes" id="UP000051658">
    <property type="component" value="Unassembled WGS sequence"/>
</dbReference>
<dbReference type="SMART" id="SM00047">
    <property type="entry name" value="LYZ2"/>
    <property type="match status" value="1"/>
</dbReference>
<evidence type="ECO:0000313" key="6">
    <source>
        <dbReference type="Proteomes" id="UP000051658"/>
    </source>
</evidence>
<dbReference type="PANTHER" id="PTHR33308:SF9">
    <property type="entry name" value="PEPTIDOGLYCAN HYDROLASE FLGJ"/>
    <property type="match status" value="1"/>
</dbReference>
<sequence length="502" mass="56671">MYSSLFLLCSTTLPLNVLAEKVQSNESSLKSVDIPDSTEPEATNVTTNDHLDNSASSSSNEETENKENTTENEIPPNDIDISKTYSQEAAWSAAMNKQPEIFSRSFMSSESFIDSIAPHAVKVATERGLYPSVMMAQAILESGWGKSGLASAPNYNLFGIKGSYKGQSVMFPTWEFINGQWVTVQAAFRKYPSYTQSFEDNGDLLRNGLTGDPNFYSGTWVSNTSSYRDATQWLQGRYATDPTYASKLNSTIEANNLTQYDTIQKNYRISIEDLNFVSPTYAKQAQEQLTSVFPIWSTVVPSNQMKNYAYIQTGDFLNKVDAEQVNKNFMTSTGFWASVEKSDKSRPYYRVETGGFLGKQTADMVLSKFIKDTGWWAEVVPTGEQNKYKIITGDFLDPLDQDSVVRYFASEKWWSTGFVSQKTPEPYYKIVTGNYLNHPDAVKSSKDFFAANNVWAQSLDSTLQFQLYKINTGGFGTYENTLHWKTMMESKFNWNMTIEEDL</sequence>
<evidence type="ECO:0000256" key="3">
    <source>
        <dbReference type="SAM" id="MobiDB-lite"/>
    </source>
</evidence>
<evidence type="ECO:0000256" key="2">
    <source>
        <dbReference type="ARBA" id="ARBA00022801"/>
    </source>
</evidence>
<comment type="caution">
    <text evidence="5">The sequence shown here is derived from an EMBL/GenBank/DDBJ whole genome shotgun (WGS) entry which is preliminary data.</text>
</comment>
<dbReference type="AlphaFoldDB" id="A0A0R2I787"/>
<dbReference type="Pfam" id="PF01832">
    <property type="entry name" value="Glucosaminidase"/>
    <property type="match status" value="1"/>
</dbReference>
<dbReference type="RefSeq" id="WP_051915679.1">
    <property type="nucleotide sequence ID" value="NZ_JQBS01000007.1"/>
</dbReference>
<feature type="domain" description="SPOR" evidence="4">
    <location>
        <begin position="303"/>
        <end position="382"/>
    </location>
</feature>
<proteinExistence type="inferred from homology"/>
<dbReference type="PANTHER" id="PTHR33308">
    <property type="entry name" value="PEPTIDOGLYCAN HYDROLASE FLGJ"/>
    <property type="match status" value="1"/>
</dbReference>
<gene>
    <name evidence="5" type="ORF">IV74_GL000127</name>
</gene>